<dbReference type="Proteomes" id="UP000007635">
    <property type="component" value="Chromosome XXI"/>
</dbReference>
<evidence type="ECO:0000313" key="10">
    <source>
        <dbReference type="Proteomes" id="UP000007635"/>
    </source>
</evidence>
<keyword evidence="5" id="KW-0350">Heme biosynthesis</keyword>
<organism evidence="9 10">
    <name type="scientific">Gasterosteus aculeatus aculeatus</name>
    <name type="common">three-spined stickleback</name>
    <dbReference type="NCBI Taxonomy" id="481459"/>
    <lineage>
        <taxon>Eukaryota</taxon>
        <taxon>Metazoa</taxon>
        <taxon>Chordata</taxon>
        <taxon>Craniata</taxon>
        <taxon>Vertebrata</taxon>
        <taxon>Euteleostomi</taxon>
        <taxon>Actinopterygii</taxon>
        <taxon>Neopterygii</taxon>
        <taxon>Teleostei</taxon>
        <taxon>Neoteleostei</taxon>
        <taxon>Acanthomorphata</taxon>
        <taxon>Eupercaria</taxon>
        <taxon>Perciformes</taxon>
        <taxon>Cottioidei</taxon>
        <taxon>Gasterosteales</taxon>
        <taxon>Gasterosteidae</taxon>
        <taxon>Gasterosteus</taxon>
    </lineage>
</organism>
<protein>
    <recommendedName>
        <fullName evidence="8">Transmembrane protein 14C</fullName>
    </recommendedName>
</protein>
<reference evidence="9" key="2">
    <citation type="submission" date="2025-08" db="UniProtKB">
        <authorList>
            <consortium name="Ensembl"/>
        </authorList>
    </citation>
    <scope>IDENTIFICATION</scope>
</reference>
<dbReference type="AlphaFoldDB" id="A0AAQ4R8G8"/>
<dbReference type="Pfam" id="PF03647">
    <property type="entry name" value="Tmemb_14"/>
    <property type="match status" value="1"/>
</dbReference>
<reference evidence="9" key="3">
    <citation type="submission" date="2025-09" db="UniProtKB">
        <authorList>
            <consortium name="Ensembl"/>
        </authorList>
    </citation>
    <scope>IDENTIFICATION</scope>
</reference>
<dbReference type="InterPro" id="IPR005349">
    <property type="entry name" value="TMEM14"/>
</dbReference>
<evidence type="ECO:0000256" key="6">
    <source>
        <dbReference type="ARBA" id="ARBA00023136"/>
    </source>
</evidence>
<name>A0AAQ4R8G8_GASAC</name>
<evidence type="ECO:0000256" key="2">
    <source>
        <dbReference type="ARBA" id="ARBA00007590"/>
    </source>
</evidence>
<proteinExistence type="inferred from homology"/>
<keyword evidence="4" id="KW-1133">Transmembrane helix</keyword>
<accession>A0AAQ4R8G8</accession>
<dbReference type="GO" id="GO:0006783">
    <property type="term" value="P:heme biosynthetic process"/>
    <property type="evidence" value="ECO:0007669"/>
    <property type="project" value="UniProtKB-KW"/>
</dbReference>
<evidence type="ECO:0000256" key="7">
    <source>
        <dbReference type="ARBA" id="ARBA00037428"/>
    </source>
</evidence>
<evidence type="ECO:0000256" key="1">
    <source>
        <dbReference type="ARBA" id="ARBA00004141"/>
    </source>
</evidence>
<dbReference type="PANTHER" id="PTHR12668:SF4">
    <property type="entry name" value="TRANSMEMBRANE PROTEIN 14C-RELATED"/>
    <property type="match status" value="1"/>
</dbReference>
<comment type="similarity">
    <text evidence="2">Belongs to the TMEM14 family.</text>
</comment>
<keyword evidence="10" id="KW-1185">Reference proteome</keyword>
<keyword evidence="3" id="KW-0812">Transmembrane</keyword>
<dbReference type="GO" id="GO:0031966">
    <property type="term" value="C:mitochondrial membrane"/>
    <property type="evidence" value="ECO:0007669"/>
    <property type="project" value="TreeGrafter"/>
</dbReference>
<dbReference type="Gene3D" id="1.10.10.1740">
    <property type="entry name" value="Transmembrane protein 14-like"/>
    <property type="match status" value="1"/>
</dbReference>
<dbReference type="GeneTree" id="ENSGT00940000154772"/>
<evidence type="ECO:0000313" key="9">
    <source>
        <dbReference type="Ensembl" id="ENSGACP00000059330.1"/>
    </source>
</evidence>
<evidence type="ECO:0000256" key="4">
    <source>
        <dbReference type="ARBA" id="ARBA00022989"/>
    </source>
</evidence>
<evidence type="ECO:0000256" key="8">
    <source>
        <dbReference type="ARBA" id="ARBA00039421"/>
    </source>
</evidence>
<dbReference type="Ensembl" id="ENSGACT00000042575.1">
    <property type="protein sequence ID" value="ENSGACP00000059330.1"/>
    <property type="gene ID" value="ENSGACG00000030573.1"/>
</dbReference>
<reference evidence="9 10" key="1">
    <citation type="journal article" date="2021" name="G3 (Bethesda)">
        <title>Improved contiguity of the threespine stickleback genome using long-read sequencing.</title>
        <authorList>
            <person name="Nath S."/>
            <person name="Shaw D.E."/>
            <person name="White M.A."/>
        </authorList>
    </citation>
    <scope>NUCLEOTIDE SEQUENCE [LARGE SCALE GENOMIC DNA]</scope>
    <source>
        <strain evidence="9 10">Lake Benthic</strain>
    </source>
</reference>
<dbReference type="PANTHER" id="PTHR12668">
    <property type="entry name" value="TRANSMEMBRANE PROTEIN 14, 15"/>
    <property type="match status" value="1"/>
</dbReference>
<comment type="subcellular location">
    <subcellularLocation>
        <location evidence="1">Membrane</location>
        <topology evidence="1">Multi-pass membrane protein</topology>
    </subcellularLocation>
</comment>
<evidence type="ECO:0000256" key="3">
    <source>
        <dbReference type="ARBA" id="ARBA00022692"/>
    </source>
</evidence>
<sequence>MFDKHKWPLTPTCPVRHRGACCVHQSFVLGREQAAVGCDRGRTGRASMSTDYVGYGYAALIASGGAIGYFKAGSTPSLAAGLLFGGLAGFGAYQISNDPKNIWVSLGCHIGSSDRRHGKEVLWIQEAHASRPDGGGKSSDGGKARFDIAPETAGVLMESRFRCVPRLLIWEVPVSICHLLPMSFCKGSNIVPCLYNRNRVLSFLAFTCIYLYKSFTKCSVNQLHNTKTCALVHNKSK</sequence>
<evidence type="ECO:0000256" key="5">
    <source>
        <dbReference type="ARBA" id="ARBA00023133"/>
    </source>
</evidence>
<dbReference type="InterPro" id="IPR044890">
    <property type="entry name" value="TMEM14_sf"/>
</dbReference>
<dbReference type="GO" id="GO:0070453">
    <property type="term" value="P:regulation of heme biosynthetic process"/>
    <property type="evidence" value="ECO:0007669"/>
    <property type="project" value="TreeGrafter"/>
</dbReference>
<keyword evidence="6" id="KW-0472">Membrane</keyword>
<comment type="function">
    <text evidence="7">Required for normal heme biosynthesis.</text>
</comment>